<dbReference type="InterPro" id="IPR011978">
    <property type="entry name" value="YgfB-like"/>
</dbReference>
<accession>A0A1U6IMA7</accession>
<dbReference type="AlphaFoldDB" id="A0A1U6IMA7"/>
<reference evidence="2" key="1">
    <citation type="submission" date="2017-02" db="EMBL/GenBank/DDBJ databases">
        <authorList>
            <person name="Varghese N."/>
            <person name="Submissions S."/>
        </authorList>
    </citation>
    <scope>NUCLEOTIDE SEQUENCE [LARGE SCALE GENOMIC DNA]</scope>
    <source>
        <strain evidence="2">SM117</strain>
    </source>
</reference>
<organism evidence="1 2">
    <name type="scientific">Novosphingobium mathurense</name>
    <dbReference type="NCBI Taxonomy" id="428990"/>
    <lineage>
        <taxon>Bacteria</taxon>
        <taxon>Pseudomonadati</taxon>
        <taxon>Pseudomonadota</taxon>
        <taxon>Alphaproteobacteria</taxon>
        <taxon>Sphingomonadales</taxon>
        <taxon>Sphingomonadaceae</taxon>
        <taxon>Novosphingobium</taxon>
    </lineage>
</organism>
<dbReference type="Pfam" id="PF03695">
    <property type="entry name" value="UPF0149"/>
    <property type="match status" value="1"/>
</dbReference>
<evidence type="ECO:0000313" key="2">
    <source>
        <dbReference type="Proteomes" id="UP000190989"/>
    </source>
</evidence>
<evidence type="ECO:0000313" key="1">
    <source>
        <dbReference type="EMBL" id="SLK09165.1"/>
    </source>
</evidence>
<dbReference type="STRING" id="428990.SAMN06295987_10998"/>
<dbReference type="InterPro" id="IPR036255">
    <property type="entry name" value="YgfB-like_sf"/>
</dbReference>
<dbReference type="Proteomes" id="UP000190989">
    <property type="component" value="Unassembled WGS sequence"/>
</dbReference>
<proteinExistence type="predicted"/>
<dbReference type="SUPFAM" id="SSF101327">
    <property type="entry name" value="YgfB-like"/>
    <property type="match status" value="1"/>
</dbReference>
<gene>
    <name evidence="1" type="ORF">SAMN06295987_10998</name>
</gene>
<sequence>MRRYNEVLASLAQPGSYEPLFDIDTRNDDIFWELWIEGFMQAMNLAPDGWRRIAASDDASSKAGLKGIAKLHTIANGEAQILTCYVRCCVQEGRRPWLAHRL</sequence>
<keyword evidence="2" id="KW-1185">Reference proteome</keyword>
<name>A0A1U6IMA7_9SPHN</name>
<protein>
    <submittedName>
        <fullName evidence="1">Uncharacterized protein family (UPF0149)</fullName>
    </submittedName>
</protein>
<dbReference type="EMBL" id="FVZE01000009">
    <property type="protein sequence ID" value="SLK09165.1"/>
    <property type="molecule type" value="Genomic_DNA"/>
</dbReference>